<feature type="compositionally biased region" description="Low complexity" evidence="1">
    <location>
        <begin position="204"/>
        <end position="217"/>
    </location>
</feature>
<sequence length="415" mass="43243">MSWFDSGTVLLSAQGIYNPPAIPPVDPRDPQSLDNASRDFLDVLHADRRLAVARDRERDQNRKRRVPQPQSEETPPGPARAPTPPQPAHVQAEATAHLPAEARARPRLDAPPTTGTLQDTVSSASQGLKRQGPSQPAATRLPVGAPQQPPSTGMPRPSSAMPPPSVRPGQADASPHVTIDPRVLAALVDSGPPEPTGRLVGPPDASRTAAGDRAAASEPALVGNAPGAARTSARNAAPPTLSRETPEEVRDRIQLFMATGVLDTSPFRFAPIEPFAPSDPAASRMGTLRSTSVSALARGVATPPVAPGAFAPGDDGPGAYDSLAANDGLPSLGQAMFQDVTGGPARPAPDQPALRPDLRLAPKPQPQHGSTAPAPAQRVDRSLDFDRAQAQERARIDPDAAPGRLDVPGLTGPRF</sequence>
<protein>
    <submittedName>
        <fullName evidence="2">Uncharacterized protein</fullName>
    </submittedName>
</protein>
<name>A0A917Q3T1_9HYPH</name>
<feature type="compositionally biased region" description="Low complexity" evidence="1">
    <location>
        <begin position="306"/>
        <end position="319"/>
    </location>
</feature>
<feature type="region of interest" description="Disordered" evidence="1">
    <location>
        <begin position="15"/>
        <end position="38"/>
    </location>
</feature>
<evidence type="ECO:0000313" key="3">
    <source>
        <dbReference type="Proteomes" id="UP000600449"/>
    </source>
</evidence>
<dbReference type="EMBL" id="BMMF01000002">
    <property type="protein sequence ID" value="GGK21352.1"/>
    <property type="molecule type" value="Genomic_DNA"/>
</dbReference>
<feature type="region of interest" description="Disordered" evidence="1">
    <location>
        <begin position="306"/>
        <end position="415"/>
    </location>
</feature>
<dbReference type="AlphaFoldDB" id="A0A917Q3T1"/>
<feature type="compositionally biased region" description="Basic and acidic residues" evidence="1">
    <location>
        <begin position="51"/>
        <end position="60"/>
    </location>
</feature>
<gene>
    <name evidence="2" type="ORF">GCM10011322_05030</name>
</gene>
<keyword evidence="3" id="KW-1185">Reference proteome</keyword>
<organism evidence="2 3">
    <name type="scientific">Salinarimonas ramus</name>
    <dbReference type="NCBI Taxonomy" id="690164"/>
    <lineage>
        <taxon>Bacteria</taxon>
        <taxon>Pseudomonadati</taxon>
        <taxon>Pseudomonadota</taxon>
        <taxon>Alphaproteobacteria</taxon>
        <taxon>Hyphomicrobiales</taxon>
        <taxon>Salinarimonadaceae</taxon>
        <taxon>Salinarimonas</taxon>
    </lineage>
</organism>
<feature type="compositionally biased region" description="Basic and acidic residues" evidence="1">
    <location>
        <begin position="378"/>
        <end position="398"/>
    </location>
</feature>
<feature type="compositionally biased region" description="Pro residues" evidence="1">
    <location>
        <begin position="75"/>
        <end position="87"/>
    </location>
</feature>
<accession>A0A917Q3T1</accession>
<comment type="caution">
    <text evidence="2">The sequence shown here is derived from an EMBL/GenBank/DDBJ whole genome shotgun (WGS) entry which is preliminary data.</text>
</comment>
<reference evidence="2 3" key="1">
    <citation type="journal article" date="2014" name="Int. J. Syst. Evol. Microbiol.">
        <title>Complete genome sequence of Corynebacterium casei LMG S-19264T (=DSM 44701T), isolated from a smear-ripened cheese.</title>
        <authorList>
            <consortium name="US DOE Joint Genome Institute (JGI-PGF)"/>
            <person name="Walter F."/>
            <person name="Albersmeier A."/>
            <person name="Kalinowski J."/>
            <person name="Ruckert C."/>
        </authorList>
    </citation>
    <scope>NUCLEOTIDE SEQUENCE [LARGE SCALE GENOMIC DNA]</scope>
    <source>
        <strain evidence="2 3">CGMCC 1.9161</strain>
    </source>
</reference>
<feature type="compositionally biased region" description="Polar residues" evidence="1">
    <location>
        <begin position="113"/>
        <end position="137"/>
    </location>
</feature>
<proteinExistence type="predicted"/>
<evidence type="ECO:0000313" key="2">
    <source>
        <dbReference type="EMBL" id="GGK21352.1"/>
    </source>
</evidence>
<feature type="region of interest" description="Disordered" evidence="1">
    <location>
        <begin position="51"/>
        <end position="248"/>
    </location>
</feature>
<feature type="compositionally biased region" description="Basic and acidic residues" evidence="1">
    <location>
        <begin position="26"/>
        <end position="38"/>
    </location>
</feature>
<evidence type="ECO:0000256" key="1">
    <source>
        <dbReference type="SAM" id="MobiDB-lite"/>
    </source>
</evidence>
<dbReference type="Proteomes" id="UP000600449">
    <property type="component" value="Unassembled WGS sequence"/>
</dbReference>